<dbReference type="InterPro" id="IPR009057">
    <property type="entry name" value="Homeodomain-like_sf"/>
</dbReference>
<evidence type="ECO:0000256" key="8">
    <source>
        <dbReference type="SAM" id="Phobius"/>
    </source>
</evidence>
<gene>
    <name evidence="11" type="ORF">PHET_04181</name>
</gene>
<evidence type="ECO:0000256" key="3">
    <source>
        <dbReference type="ARBA" id="ARBA00022989"/>
    </source>
</evidence>
<dbReference type="OrthoDB" id="10250354at2759"/>
<dbReference type="InterPro" id="IPR001005">
    <property type="entry name" value="SANT/Myb"/>
</dbReference>
<evidence type="ECO:0000256" key="5">
    <source>
        <dbReference type="ARBA" id="ARBA00037847"/>
    </source>
</evidence>
<dbReference type="Proteomes" id="UP000748531">
    <property type="component" value="Unassembled WGS sequence"/>
</dbReference>
<feature type="transmembrane region" description="Helical" evidence="8">
    <location>
        <begin position="129"/>
        <end position="147"/>
    </location>
</feature>
<feature type="domain" description="J" evidence="10">
    <location>
        <begin position="39"/>
        <end position="104"/>
    </location>
</feature>
<evidence type="ECO:0000256" key="4">
    <source>
        <dbReference type="ARBA" id="ARBA00023136"/>
    </source>
</evidence>
<dbReference type="PROSITE" id="PS00636">
    <property type="entry name" value="DNAJ_1"/>
    <property type="match status" value="1"/>
</dbReference>
<dbReference type="Gene3D" id="1.10.287.110">
    <property type="entry name" value="DnaJ domain"/>
    <property type="match status" value="1"/>
</dbReference>
<evidence type="ECO:0000313" key="11">
    <source>
        <dbReference type="EMBL" id="KAF5402128.1"/>
    </source>
</evidence>
<dbReference type="PRINTS" id="PR00625">
    <property type="entry name" value="JDOMAIN"/>
</dbReference>
<dbReference type="InterPro" id="IPR036869">
    <property type="entry name" value="J_dom_sf"/>
</dbReference>
<protein>
    <submittedName>
        <fullName evidence="11">DnaJ subfamily C member 1</fullName>
    </submittedName>
</protein>
<dbReference type="PROSITE" id="PS50076">
    <property type="entry name" value="DNAJ_2"/>
    <property type="match status" value="1"/>
</dbReference>
<keyword evidence="1 8" id="KW-0812">Transmembrane</keyword>
<organism evidence="11 12">
    <name type="scientific">Paragonimus heterotremus</name>
    <dbReference type="NCBI Taxonomy" id="100268"/>
    <lineage>
        <taxon>Eukaryota</taxon>
        <taxon>Metazoa</taxon>
        <taxon>Spiralia</taxon>
        <taxon>Lophotrochozoa</taxon>
        <taxon>Platyhelminthes</taxon>
        <taxon>Trematoda</taxon>
        <taxon>Digenea</taxon>
        <taxon>Plagiorchiida</taxon>
        <taxon>Troglotremata</taxon>
        <taxon>Troglotrematidae</taxon>
        <taxon>Paragonimus</taxon>
    </lineage>
</organism>
<dbReference type="InterPro" id="IPR052606">
    <property type="entry name" value="DnaJ_domain_protein"/>
</dbReference>
<dbReference type="SMART" id="SM00271">
    <property type="entry name" value="DnaJ"/>
    <property type="match status" value="1"/>
</dbReference>
<accession>A0A8J4WHE6</accession>
<feature type="chain" id="PRO_5035206206" evidence="9">
    <location>
        <begin position="22"/>
        <end position="512"/>
    </location>
</feature>
<evidence type="ECO:0000256" key="6">
    <source>
        <dbReference type="SAM" id="Coils"/>
    </source>
</evidence>
<dbReference type="PANTHER" id="PTHR44653">
    <property type="entry name" value="DNAJ HOMOLOG SUBFAMILY C MEMBER 1"/>
    <property type="match status" value="1"/>
</dbReference>
<dbReference type="SUPFAM" id="SSF46565">
    <property type="entry name" value="Chaperone J-domain"/>
    <property type="match status" value="1"/>
</dbReference>
<dbReference type="SUPFAM" id="SSF46689">
    <property type="entry name" value="Homeodomain-like"/>
    <property type="match status" value="2"/>
</dbReference>
<dbReference type="Pfam" id="PF23082">
    <property type="entry name" value="Myb_DNA-binding_2"/>
    <property type="match status" value="1"/>
</dbReference>
<feature type="compositionally biased region" description="Basic and acidic residues" evidence="7">
    <location>
        <begin position="440"/>
        <end position="451"/>
    </location>
</feature>
<dbReference type="SMART" id="SM00717">
    <property type="entry name" value="SANT"/>
    <property type="match status" value="2"/>
</dbReference>
<keyword evidence="3 8" id="KW-1133">Transmembrane helix</keyword>
<reference evidence="11" key="1">
    <citation type="submission" date="2019-05" db="EMBL/GenBank/DDBJ databases">
        <title>Annotation for the trematode Paragonimus heterotremus.</title>
        <authorList>
            <person name="Choi Y.-J."/>
        </authorList>
    </citation>
    <scope>NUCLEOTIDE SEQUENCE</scope>
    <source>
        <strain evidence="11">LC</strain>
    </source>
</reference>
<feature type="region of interest" description="Disordered" evidence="7">
    <location>
        <begin position="428"/>
        <end position="454"/>
    </location>
</feature>
<keyword evidence="2 9" id="KW-0732">Signal</keyword>
<feature type="signal peptide" evidence="9">
    <location>
        <begin position="1"/>
        <end position="21"/>
    </location>
</feature>
<dbReference type="CDD" id="cd06257">
    <property type="entry name" value="DnaJ"/>
    <property type="match status" value="1"/>
</dbReference>
<dbReference type="InterPro" id="IPR018253">
    <property type="entry name" value="DnaJ_domain_CS"/>
</dbReference>
<comment type="caution">
    <text evidence="11">The sequence shown here is derived from an EMBL/GenBank/DDBJ whole genome shotgun (WGS) entry which is preliminary data.</text>
</comment>
<evidence type="ECO:0000256" key="2">
    <source>
        <dbReference type="ARBA" id="ARBA00022729"/>
    </source>
</evidence>
<feature type="transmembrane region" description="Helical" evidence="8">
    <location>
        <begin position="196"/>
        <end position="219"/>
    </location>
</feature>
<dbReference type="Pfam" id="PF00226">
    <property type="entry name" value="DnaJ"/>
    <property type="match status" value="1"/>
</dbReference>
<dbReference type="GO" id="GO:0012505">
    <property type="term" value="C:endomembrane system"/>
    <property type="evidence" value="ECO:0007669"/>
    <property type="project" value="UniProtKB-SubCell"/>
</dbReference>
<evidence type="ECO:0000259" key="10">
    <source>
        <dbReference type="PROSITE" id="PS50076"/>
    </source>
</evidence>
<dbReference type="PANTHER" id="PTHR44653:SF2">
    <property type="entry name" value="DNAJ HOMOLOG SUBFAMILY C MEMBER 1"/>
    <property type="match status" value="1"/>
</dbReference>
<keyword evidence="6" id="KW-0175">Coiled coil</keyword>
<evidence type="ECO:0000313" key="12">
    <source>
        <dbReference type="Proteomes" id="UP000748531"/>
    </source>
</evidence>
<proteinExistence type="predicted"/>
<dbReference type="EMBL" id="LUCH01002011">
    <property type="protein sequence ID" value="KAF5402128.1"/>
    <property type="molecule type" value="Genomic_DNA"/>
</dbReference>
<dbReference type="Gene3D" id="1.10.10.60">
    <property type="entry name" value="Homeodomain-like"/>
    <property type="match status" value="2"/>
</dbReference>
<name>A0A8J4WHE6_9TREM</name>
<evidence type="ECO:0000256" key="7">
    <source>
        <dbReference type="SAM" id="MobiDB-lite"/>
    </source>
</evidence>
<evidence type="ECO:0000256" key="9">
    <source>
        <dbReference type="SAM" id="SignalP"/>
    </source>
</evidence>
<sequence>MCTPPVIIFLCFISAMEHISAWDSKELQMFDLIDEMKVNFYDFLGVDNTASSAEIKRAYRRLSMKMHPDKNSDDPTASDQFRQLVGIYDTLKDDELRHKYDEVLEHGLPDWRTPVFYFRKLRRMSNAELFLIVSGLSTLIHYAALWGSRFEASWTLEEQLSTAYKRHKARDRKRQEIDAQISEELQKIPRPKWHDILPFALCKAVYSLIMLLPVLFGFVKEQVSNQIKEKYENVVGLGEEKAEKERLKLKKQERKKRILEQKQNVPSPYNAEILDTFLSLQDLPKEQLDETEKAEHGTTKSSEWQESDIIDLVHAVGRFPGGIPGRWERIAAQLNRSVSDVTAKAKELGETKLNKFYLTSQVASEIPVFETNENAICGESDDDEDEREHRTAPQSEEPTAPSIGPMDDSEEHTEIASVSIDEPYVSRKRWKQQKLASTREAQEQQKGRSNELWDGWTQAEQKQLEVAIKSIDKTIPDRWDRIAECVPTKTKAEVMQRVKHLSSIVKSKTNRP</sequence>
<evidence type="ECO:0000256" key="1">
    <source>
        <dbReference type="ARBA" id="ARBA00022692"/>
    </source>
</evidence>
<keyword evidence="12" id="KW-1185">Reference proteome</keyword>
<dbReference type="AlphaFoldDB" id="A0A8J4WHE6"/>
<dbReference type="CDD" id="cd00167">
    <property type="entry name" value="SANT"/>
    <property type="match status" value="1"/>
</dbReference>
<feature type="region of interest" description="Disordered" evidence="7">
    <location>
        <begin position="372"/>
        <end position="411"/>
    </location>
</feature>
<keyword evidence="4 8" id="KW-0472">Membrane</keyword>
<feature type="coiled-coil region" evidence="6">
    <location>
        <begin position="237"/>
        <end position="264"/>
    </location>
</feature>
<comment type="subcellular location">
    <subcellularLocation>
        <location evidence="5">Endomembrane system</location>
        <topology evidence="5">Single-pass membrane protein</topology>
    </subcellularLocation>
</comment>
<dbReference type="InterPro" id="IPR001623">
    <property type="entry name" value="DnaJ_domain"/>
</dbReference>